<feature type="region of interest" description="Disordered" evidence="1">
    <location>
        <begin position="148"/>
        <end position="213"/>
    </location>
</feature>
<dbReference type="Proteomes" id="UP000092600">
    <property type="component" value="Unassembled WGS sequence"/>
</dbReference>
<reference evidence="2 3" key="1">
    <citation type="journal article" date="2016" name="DNA Res.">
        <title>The draft genome of MD-2 pineapple using hybrid error correction of long reads.</title>
        <authorList>
            <person name="Redwan R.M."/>
            <person name="Saidin A."/>
            <person name="Kumar S.V."/>
        </authorList>
    </citation>
    <scope>NUCLEOTIDE SEQUENCE [LARGE SCALE GENOMIC DNA]</scope>
    <source>
        <strain evidence="3">cv. MD2</strain>
        <tissue evidence="2">Leaf</tissue>
    </source>
</reference>
<dbReference type="STRING" id="4615.A0A199VVG1"/>
<sequence>MQILLKEYLKPEIDIPSFVKQLDKLVEEKRYAELLADYHANQGISRIPPLRLLWQAATAYTPSIFEQFRMEFELFLGCMVYCCGEVGSVSEIAYRAAETMDTYAFMESQSDQLLEQVENILQTRLNAVSKGQQQTLVQNEGNINEFSRKASRKKNKNGEDRCRHQNPLESNKRQKGRQGVYDEANGVRGDEPSAALPDIPAHPRNPPNQFLSSSQFMQTPYVPSHQFGLGPVQGIHEMTQFSQESSSAALPPQPFHSSSQLTQNAVQGCPAPDVHSLQFVASNPQLAEQSTDQRHCTIPLWDFL</sequence>
<evidence type="ECO:0000256" key="1">
    <source>
        <dbReference type="SAM" id="MobiDB-lite"/>
    </source>
</evidence>
<protein>
    <submittedName>
        <fullName evidence="2">Uncharacterized protein</fullName>
    </submittedName>
</protein>
<gene>
    <name evidence="2" type="ORF">ACMD2_04706</name>
</gene>
<evidence type="ECO:0000313" key="3">
    <source>
        <dbReference type="Proteomes" id="UP000092600"/>
    </source>
</evidence>
<evidence type="ECO:0000313" key="2">
    <source>
        <dbReference type="EMBL" id="OAY80983.1"/>
    </source>
</evidence>
<accession>A0A199VVG1</accession>
<dbReference type="AlphaFoldDB" id="A0A199VVG1"/>
<organism evidence="2 3">
    <name type="scientific">Ananas comosus</name>
    <name type="common">Pineapple</name>
    <name type="synonym">Ananas ananas</name>
    <dbReference type="NCBI Taxonomy" id="4615"/>
    <lineage>
        <taxon>Eukaryota</taxon>
        <taxon>Viridiplantae</taxon>
        <taxon>Streptophyta</taxon>
        <taxon>Embryophyta</taxon>
        <taxon>Tracheophyta</taxon>
        <taxon>Spermatophyta</taxon>
        <taxon>Magnoliopsida</taxon>
        <taxon>Liliopsida</taxon>
        <taxon>Poales</taxon>
        <taxon>Bromeliaceae</taxon>
        <taxon>Bromelioideae</taxon>
        <taxon>Ananas</taxon>
    </lineage>
</organism>
<proteinExistence type="predicted"/>
<comment type="caution">
    <text evidence="2">The sequence shown here is derived from an EMBL/GenBank/DDBJ whole genome shotgun (WGS) entry which is preliminary data.</text>
</comment>
<dbReference type="EMBL" id="LSRQ01000765">
    <property type="protein sequence ID" value="OAY80983.1"/>
    <property type="molecule type" value="Genomic_DNA"/>
</dbReference>
<name>A0A199VVG1_ANACO</name>